<feature type="region of interest" description="Disordered" evidence="2">
    <location>
        <begin position="228"/>
        <end position="251"/>
    </location>
</feature>
<reference evidence="3" key="1">
    <citation type="submission" date="2025-08" db="UniProtKB">
        <authorList>
            <consortium name="Ensembl"/>
        </authorList>
    </citation>
    <scope>IDENTIFICATION</scope>
</reference>
<dbReference type="GeneTree" id="ENSGT00940000154611"/>
<dbReference type="RefSeq" id="XP_026175546.1">
    <property type="nucleotide sequence ID" value="XM_026319761.1"/>
</dbReference>
<dbReference type="PANTHER" id="PTHR47728">
    <property type="entry name" value="RAB GTPASE-ACTIVATING PROTEIN 1-LIKE"/>
    <property type="match status" value="1"/>
</dbReference>
<name>A0A3Q3L5F0_9TELE</name>
<dbReference type="PANTHER" id="PTHR47728:SF1">
    <property type="entry name" value="RAB GTPASE ACTIVATING PROTEIN 1 LIKE"/>
    <property type="match status" value="1"/>
</dbReference>
<accession>A0A3Q3L5F0</accession>
<dbReference type="Ensembl" id="ENSMAMT00000004906.2">
    <property type="protein sequence ID" value="ENSMAMP00000004786.2"/>
    <property type="gene ID" value="ENSMAMG00000003230.2"/>
</dbReference>
<dbReference type="AlphaFoldDB" id="A0A3Q3L5F0"/>
<evidence type="ECO:0000313" key="3">
    <source>
        <dbReference type="Ensembl" id="ENSMAMP00000004786.2"/>
    </source>
</evidence>
<evidence type="ECO:0000256" key="1">
    <source>
        <dbReference type="SAM" id="Coils"/>
    </source>
</evidence>
<proteinExistence type="predicted"/>
<dbReference type="InParanoid" id="A0A3Q3L5F0"/>
<protein>
    <submittedName>
        <fullName evidence="3">Uncharacterized protein</fullName>
    </submittedName>
</protein>
<sequence length="353" mass="40468">MMEEVSTMMAYDSQMMEQMSEQEILACLVAETEPTFTVSTENDKVRESRLQIMDDEEEDPLDKCMKENHQLQEASLRLEQENDNLAHRLITSKVALRKALDKAEDRVDELTKELLQTRQRLEATEEEMKEKEEETAMLKKVLRRELEKAEQEVKRSLGIIADYKQICSQLTDRLERQQAAHREDLNSLKGAVKACSHCRHTVEIDEPSTAGQSSPKAALTEGHEMTLQGQHEENKGARQDEQRSEDPEESLRAQIKELERELAQTKLEMVEANCKIQELEHQKGLLANSLHEAKNSWINKAFTSLRTSSGGLHSISVNRDEAPAVGWKLHSGPLSRWSTMKLSWPHKDNQENI</sequence>
<dbReference type="OrthoDB" id="295078at2759"/>
<dbReference type="Proteomes" id="UP000261640">
    <property type="component" value="Unplaced"/>
</dbReference>
<keyword evidence="1" id="KW-0175">Coiled coil</keyword>
<evidence type="ECO:0000313" key="4">
    <source>
        <dbReference type="Proteomes" id="UP000261640"/>
    </source>
</evidence>
<dbReference type="GeneID" id="113137801"/>
<keyword evidence="4" id="KW-1185">Reference proteome</keyword>
<feature type="coiled-coil region" evidence="1">
    <location>
        <begin position="61"/>
        <end position="180"/>
    </location>
</feature>
<feature type="compositionally biased region" description="Basic and acidic residues" evidence="2">
    <location>
        <begin position="230"/>
        <end position="251"/>
    </location>
</feature>
<evidence type="ECO:0000256" key="2">
    <source>
        <dbReference type="SAM" id="MobiDB-lite"/>
    </source>
</evidence>
<dbReference type="RefSeq" id="XP_026175453.1">
    <property type="nucleotide sequence ID" value="XM_026319668.1"/>
</dbReference>
<dbReference type="FunCoup" id="A0A3Q3L5F0">
    <property type="interactions" value="39"/>
</dbReference>
<organism evidence="3 4">
    <name type="scientific">Mastacembelus armatus</name>
    <name type="common">zig-zag eel</name>
    <dbReference type="NCBI Taxonomy" id="205130"/>
    <lineage>
        <taxon>Eukaryota</taxon>
        <taxon>Metazoa</taxon>
        <taxon>Chordata</taxon>
        <taxon>Craniata</taxon>
        <taxon>Vertebrata</taxon>
        <taxon>Euteleostomi</taxon>
        <taxon>Actinopterygii</taxon>
        <taxon>Neopterygii</taxon>
        <taxon>Teleostei</taxon>
        <taxon>Neoteleostei</taxon>
        <taxon>Acanthomorphata</taxon>
        <taxon>Anabantaria</taxon>
        <taxon>Synbranchiformes</taxon>
        <taxon>Mastacembelidae</taxon>
        <taxon>Mastacembelus</taxon>
    </lineage>
</organism>
<reference evidence="3" key="2">
    <citation type="submission" date="2025-09" db="UniProtKB">
        <authorList>
            <consortium name="Ensembl"/>
        </authorList>
    </citation>
    <scope>IDENTIFICATION</scope>
</reference>